<accession>A0A7S4KZL9</accession>
<evidence type="ECO:0000256" key="1">
    <source>
        <dbReference type="ARBA" id="ARBA00010926"/>
    </source>
</evidence>
<evidence type="ECO:0000256" key="2">
    <source>
        <dbReference type="SAM" id="MobiDB-lite"/>
    </source>
</evidence>
<comment type="similarity">
    <text evidence="1">Belongs to the 5'-AMP-activated protein kinase beta subunit family.</text>
</comment>
<evidence type="ECO:0000259" key="4">
    <source>
        <dbReference type="Pfam" id="PF16561"/>
    </source>
</evidence>
<feature type="signal peptide" evidence="3">
    <location>
        <begin position="1"/>
        <end position="26"/>
    </location>
</feature>
<dbReference type="AlphaFoldDB" id="A0A7S4KZL9"/>
<feature type="compositionally biased region" description="Basic and acidic residues" evidence="2">
    <location>
        <begin position="294"/>
        <end position="304"/>
    </location>
</feature>
<name>A0A7S4KZL9_GUITH</name>
<keyword evidence="3" id="KW-0732">Signal</keyword>
<gene>
    <name evidence="5" type="ORF">GTHE00462_LOCUS21117</name>
</gene>
<dbReference type="EMBL" id="HBKN01027279">
    <property type="protein sequence ID" value="CAE2310540.1"/>
    <property type="molecule type" value="Transcribed_RNA"/>
</dbReference>
<feature type="compositionally biased region" description="Basic and acidic residues" evidence="2">
    <location>
        <begin position="262"/>
        <end position="284"/>
    </location>
</feature>
<dbReference type="SUPFAM" id="SSF81296">
    <property type="entry name" value="E set domains"/>
    <property type="match status" value="1"/>
</dbReference>
<dbReference type="CDD" id="cd02859">
    <property type="entry name" value="E_set_AMPKbeta_like_N"/>
    <property type="match status" value="1"/>
</dbReference>
<feature type="region of interest" description="Disordered" evidence="2">
    <location>
        <begin position="228"/>
        <end position="356"/>
    </location>
</feature>
<dbReference type="PANTHER" id="PTHR10343">
    <property type="entry name" value="5'-AMP-ACTIVATED PROTEIN KINASE , BETA SUBUNIT"/>
    <property type="match status" value="1"/>
</dbReference>
<dbReference type="Gene3D" id="2.60.40.10">
    <property type="entry name" value="Immunoglobulins"/>
    <property type="match status" value="1"/>
</dbReference>
<organism evidence="5">
    <name type="scientific">Guillardia theta</name>
    <name type="common">Cryptophyte</name>
    <name type="synonym">Cryptomonas phi</name>
    <dbReference type="NCBI Taxonomy" id="55529"/>
    <lineage>
        <taxon>Eukaryota</taxon>
        <taxon>Cryptophyceae</taxon>
        <taxon>Pyrenomonadales</taxon>
        <taxon>Geminigeraceae</taxon>
        <taxon>Guillardia</taxon>
    </lineage>
</organism>
<dbReference type="InterPro" id="IPR014756">
    <property type="entry name" value="Ig_E-set"/>
</dbReference>
<evidence type="ECO:0000313" key="5">
    <source>
        <dbReference type="EMBL" id="CAE2310540.1"/>
    </source>
</evidence>
<feature type="chain" id="PRO_5030572654" description="AMP-activated protein kinase glycogen-binding domain-containing protein" evidence="3">
    <location>
        <begin position="27"/>
        <end position="501"/>
    </location>
</feature>
<feature type="compositionally biased region" description="Basic and acidic residues" evidence="2">
    <location>
        <begin position="319"/>
        <end position="328"/>
    </location>
</feature>
<feature type="compositionally biased region" description="Basic and acidic residues" evidence="2">
    <location>
        <begin position="236"/>
        <end position="247"/>
    </location>
</feature>
<dbReference type="InterPro" id="IPR013783">
    <property type="entry name" value="Ig-like_fold"/>
</dbReference>
<sequence length="501" mass="55546">MALSRDRSATFVCLLKMLLLVKIVEGHATGFTECETDLVGYGKIDASAMQGFLDSHLAPTKRLYELADTGDKRHLSDREIKIGADRLKVLHEGLAQQILVPTKIHFDNSNNDFRFVGVVGSWSEWLEVHEMQKTSEDMWETTLDLPEGDHELKFIVDGTWRLSDLYSRVDDGVGTTGNNVIHVANNAMNDQRDPKHALDCCQDPLSKTDFHLDATAQGRNDNNIFQASGGTSTCASDDHRKLHERQSRAWTMPGLRLFGGRKQRDESSGADTREESSKHDEHTRAATTSNADCVDEKEKQEEAGGRATSTADESEGLEDDARSDEKSADSSGRAEGGDEGEGTDPARQQGKEEQEARYFVETSPAPAHGSNRSSNRWLRWWHKLASDDVRPLVLRAAALATPVMILIASSSLGNSRMDACAPHCETSYARDKATKTRSAVGGDVKEVAEKKRNGAVVKEEHHEHRKLGTQSSSALINEIMYDKVIPFWSDVIPQIMYSHVE</sequence>
<reference evidence="5" key="1">
    <citation type="submission" date="2021-01" db="EMBL/GenBank/DDBJ databases">
        <authorList>
            <person name="Corre E."/>
            <person name="Pelletier E."/>
            <person name="Niang G."/>
            <person name="Scheremetjew M."/>
            <person name="Finn R."/>
            <person name="Kale V."/>
            <person name="Holt S."/>
            <person name="Cochrane G."/>
            <person name="Meng A."/>
            <person name="Brown T."/>
            <person name="Cohen L."/>
        </authorList>
    </citation>
    <scope>NUCLEOTIDE SEQUENCE</scope>
    <source>
        <strain evidence="5">CCMP 2712</strain>
    </source>
</reference>
<dbReference type="InterPro" id="IPR050827">
    <property type="entry name" value="CRP1_MDG1_kinase"/>
</dbReference>
<evidence type="ECO:0000256" key="3">
    <source>
        <dbReference type="SAM" id="SignalP"/>
    </source>
</evidence>
<dbReference type="InterPro" id="IPR032640">
    <property type="entry name" value="AMPK1_CBM"/>
</dbReference>
<dbReference type="PANTHER" id="PTHR10343:SF84">
    <property type="entry name" value="5'-AMP-ACTIVATED PROTEIN KINASE SUBUNIT BETA-1"/>
    <property type="match status" value="1"/>
</dbReference>
<feature type="domain" description="AMP-activated protein kinase glycogen-binding" evidence="4">
    <location>
        <begin position="100"/>
        <end position="187"/>
    </location>
</feature>
<dbReference type="Pfam" id="PF16561">
    <property type="entry name" value="AMPK1_CBM"/>
    <property type="match status" value="1"/>
</dbReference>
<proteinExistence type="inferred from homology"/>
<protein>
    <recommendedName>
        <fullName evidence="4">AMP-activated protein kinase glycogen-binding domain-containing protein</fullName>
    </recommendedName>
</protein>